<keyword evidence="1" id="KW-0732">Signal</keyword>
<dbReference type="InterPro" id="IPR025303">
    <property type="entry name" value="PdaC"/>
</dbReference>
<feature type="signal peptide" evidence="1">
    <location>
        <begin position="1"/>
        <end position="18"/>
    </location>
</feature>
<dbReference type="EMBL" id="CP064654">
    <property type="protein sequence ID" value="QPC99376.1"/>
    <property type="molecule type" value="Genomic_DNA"/>
</dbReference>
<feature type="domain" description="Deacetylase PdaC" evidence="2">
    <location>
        <begin position="52"/>
        <end position="144"/>
    </location>
</feature>
<evidence type="ECO:0000259" key="2">
    <source>
        <dbReference type="Pfam" id="PF13739"/>
    </source>
</evidence>
<dbReference type="Proteomes" id="UP000594459">
    <property type="component" value="Chromosome"/>
</dbReference>
<organism evidence="3 4">
    <name type="scientific">Qipengyuania soli</name>
    <dbReference type="NCBI Taxonomy" id="2782568"/>
    <lineage>
        <taxon>Bacteria</taxon>
        <taxon>Pseudomonadati</taxon>
        <taxon>Pseudomonadota</taxon>
        <taxon>Alphaproteobacteria</taxon>
        <taxon>Sphingomonadales</taxon>
        <taxon>Erythrobacteraceae</taxon>
        <taxon>Qipengyuania</taxon>
    </lineage>
</organism>
<dbReference type="Gene3D" id="3.30.565.40">
    <property type="entry name" value="Fervidobacterium nodosum Rt17-B1 like"/>
    <property type="match status" value="1"/>
</dbReference>
<evidence type="ECO:0000313" key="3">
    <source>
        <dbReference type="EMBL" id="QPC99376.1"/>
    </source>
</evidence>
<feature type="chain" id="PRO_5032507847" evidence="1">
    <location>
        <begin position="19"/>
        <end position="270"/>
    </location>
</feature>
<dbReference type="KEGG" id="qso:IRL76_02015"/>
<evidence type="ECO:0000313" key="4">
    <source>
        <dbReference type="Proteomes" id="UP000594459"/>
    </source>
</evidence>
<gene>
    <name evidence="3" type="ORF">IRL76_02015</name>
</gene>
<dbReference type="Pfam" id="PF13739">
    <property type="entry name" value="PdaC"/>
    <property type="match status" value="1"/>
</dbReference>
<sequence length="270" mass="29065">MRASLFLISLALSSAACSDATEFAEDAGVKKEAVSTPETAQAKAAAGGANAISKETEQYQFAYAWPEEAGRHDKLAAFLQEDADHMQGELAKEAAEDWKGAEGQDWTPRQHSASLEWKVVTDTPRFLSLSGHLATYSGGAHGMYGVESLVWDKKADDGMDAKVLFQSPIRLETALGAELCAKLNKEREKRRGIKVDPNSGDSFDNCPGLDEATVLVGSSTGKTLDRLTIYFGPYVAGPYAEGDFELDFPVTAAVLDAVKPEYASGFSIKR</sequence>
<reference evidence="3 4" key="1">
    <citation type="submission" date="2020-11" db="EMBL/GenBank/DDBJ databases">
        <title>The genome sequence of Erythrobacter sp. 6D36.</title>
        <authorList>
            <person name="Liu Y."/>
        </authorList>
    </citation>
    <scope>NUCLEOTIDE SEQUENCE [LARGE SCALE GENOMIC DNA]</scope>
    <source>
        <strain evidence="3 4">6D36</strain>
    </source>
</reference>
<dbReference type="PROSITE" id="PS51257">
    <property type="entry name" value="PROKAR_LIPOPROTEIN"/>
    <property type="match status" value="1"/>
</dbReference>
<dbReference type="RefSeq" id="WP_200982692.1">
    <property type="nucleotide sequence ID" value="NZ_CP064654.1"/>
</dbReference>
<protein>
    <submittedName>
        <fullName evidence="3">DUF3298 and DUF4163 domain-containing protein</fullName>
    </submittedName>
</protein>
<dbReference type="AlphaFoldDB" id="A0A7S8IVY7"/>
<proteinExistence type="predicted"/>
<accession>A0A7S8IVY7</accession>
<name>A0A7S8IVY7_9SPHN</name>
<keyword evidence="4" id="KW-1185">Reference proteome</keyword>
<evidence type="ECO:0000256" key="1">
    <source>
        <dbReference type="SAM" id="SignalP"/>
    </source>
</evidence>